<evidence type="ECO:0000256" key="4">
    <source>
        <dbReference type="ARBA" id="ARBA00023054"/>
    </source>
</evidence>
<dbReference type="Proteomes" id="UP000030748">
    <property type="component" value="Unassembled WGS sequence"/>
</dbReference>
<comment type="similarity">
    <text evidence="1">Belongs to the FLX family.</text>
</comment>
<gene>
    <name evidence="7" type="ORF">MIMGU_mgv1a012144mg</name>
</gene>
<dbReference type="PANTHER" id="PTHR33405">
    <property type="entry name" value="PROTEIN FLX-LIKE 2"/>
    <property type="match status" value="1"/>
</dbReference>
<evidence type="ECO:0000313" key="7">
    <source>
        <dbReference type="EMBL" id="EYU29977.1"/>
    </source>
</evidence>
<dbReference type="OrthoDB" id="1902464at2759"/>
<name>A0A022QMR2_ERYGU</name>
<accession>A0A022QMR2</accession>
<dbReference type="eggNOG" id="ENOG502QUIM">
    <property type="taxonomic scope" value="Eukaryota"/>
</dbReference>
<dbReference type="OMA" id="HIDKERQ"/>
<dbReference type="AlphaFoldDB" id="A0A022QMR2"/>
<dbReference type="PANTHER" id="PTHR33405:SF19">
    <property type="entry name" value="OS08G0430100 PROTEIN"/>
    <property type="match status" value="1"/>
</dbReference>
<dbReference type="GO" id="GO:0030154">
    <property type="term" value="P:cell differentiation"/>
    <property type="evidence" value="ECO:0007669"/>
    <property type="project" value="UniProtKB-KW"/>
</dbReference>
<organism evidence="7 8">
    <name type="scientific">Erythranthe guttata</name>
    <name type="common">Yellow monkey flower</name>
    <name type="synonym">Mimulus guttatus</name>
    <dbReference type="NCBI Taxonomy" id="4155"/>
    <lineage>
        <taxon>Eukaryota</taxon>
        <taxon>Viridiplantae</taxon>
        <taxon>Streptophyta</taxon>
        <taxon>Embryophyta</taxon>
        <taxon>Tracheophyta</taxon>
        <taxon>Spermatophyta</taxon>
        <taxon>Magnoliopsida</taxon>
        <taxon>eudicotyledons</taxon>
        <taxon>Gunneridae</taxon>
        <taxon>Pentapetalae</taxon>
        <taxon>asterids</taxon>
        <taxon>lamiids</taxon>
        <taxon>Lamiales</taxon>
        <taxon>Phrymaceae</taxon>
        <taxon>Erythranthe</taxon>
    </lineage>
</organism>
<dbReference type="PhylomeDB" id="A0A022QMR2"/>
<keyword evidence="8" id="KW-1185">Reference proteome</keyword>
<dbReference type="KEGG" id="egt:105966175"/>
<dbReference type="InterPro" id="IPR040353">
    <property type="entry name" value="FLX/FLX-like"/>
</dbReference>
<evidence type="ECO:0000256" key="3">
    <source>
        <dbReference type="ARBA" id="ARBA00022782"/>
    </source>
</evidence>
<evidence type="ECO:0000256" key="1">
    <source>
        <dbReference type="ARBA" id="ARBA00005405"/>
    </source>
</evidence>
<dbReference type="EMBL" id="KI631110">
    <property type="protein sequence ID" value="EYU29977.1"/>
    <property type="molecule type" value="Genomic_DNA"/>
</dbReference>
<evidence type="ECO:0000256" key="5">
    <source>
        <dbReference type="ARBA" id="ARBA00023089"/>
    </source>
</evidence>
<keyword evidence="3" id="KW-0221">Differentiation</keyword>
<evidence type="ECO:0008006" key="9">
    <source>
        <dbReference type="Google" id="ProtNLM"/>
    </source>
</evidence>
<evidence type="ECO:0000256" key="2">
    <source>
        <dbReference type="ARBA" id="ARBA00022473"/>
    </source>
</evidence>
<evidence type="ECO:0000313" key="8">
    <source>
        <dbReference type="Proteomes" id="UP000030748"/>
    </source>
</evidence>
<feature type="coiled-coil region" evidence="6">
    <location>
        <begin position="117"/>
        <end position="217"/>
    </location>
</feature>
<dbReference type="STRING" id="4155.A0A022QMR2"/>
<proteinExistence type="inferred from homology"/>
<evidence type="ECO:0000256" key="6">
    <source>
        <dbReference type="SAM" id="Coils"/>
    </source>
</evidence>
<dbReference type="GO" id="GO:0009908">
    <property type="term" value="P:flower development"/>
    <property type="evidence" value="ECO:0007669"/>
    <property type="project" value="UniProtKB-KW"/>
</dbReference>
<sequence length="260" mass="29798">MMPRYPISYRGAHEDPRSFMLRGPPPLPHPHPAHLEEELDLQQRDIQRLLSENRRVVDDNVMLQRDLAAVKDEIHRLNQSVIPKLQGESGTHRRELVERGLSLEAQLRSAEPLRKEVVQLRDEAKKSSSQRQDLSAQVQNLEKDVGKLQTENKKVASMKSDIDKMRKDVVDARRIFEYEKKGNEELVEQNRAMEKNLISMAREIEQLRAEQASADRRAIGARGYGMMDGSPETRYPGPYGDVYGAGPWGTYDKLGPPPRR</sequence>
<keyword evidence="5" id="KW-0287">Flowering</keyword>
<reference evidence="7 8" key="1">
    <citation type="journal article" date="2013" name="Proc. Natl. Acad. Sci. U.S.A.">
        <title>Fine-scale variation in meiotic recombination in Mimulus inferred from population shotgun sequencing.</title>
        <authorList>
            <person name="Hellsten U."/>
            <person name="Wright K.M."/>
            <person name="Jenkins J."/>
            <person name="Shu S."/>
            <person name="Yuan Y."/>
            <person name="Wessler S.R."/>
            <person name="Schmutz J."/>
            <person name="Willis J.H."/>
            <person name="Rokhsar D.S."/>
        </authorList>
    </citation>
    <scope>NUCLEOTIDE SEQUENCE [LARGE SCALE GENOMIC DNA]</scope>
    <source>
        <strain evidence="8">cv. DUN x IM62</strain>
    </source>
</reference>
<keyword evidence="4 6" id="KW-0175">Coiled coil</keyword>
<keyword evidence="2" id="KW-0217">Developmental protein</keyword>
<protein>
    <recommendedName>
        <fullName evidence="9">Protein FLX-like 3</fullName>
    </recommendedName>
</protein>